<keyword evidence="4" id="KW-0808">Transferase</keyword>
<evidence type="ECO:0000256" key="6">
    <source>
        <dbReference type="ARBA" id="ARBA00023012"/>
    </source>
</evidence>
<dbReference type="Gene3D" id="3.30.565.10">
    <property type="entry name" value="Histidine kinase-like ATPase, C-terminal domain"/>
    <property type="match status" value="1"/>
</dbReference>
<dbReference type="InterPro" id="IPR036097">
    <property type="entry name" value="HisK_dim/P_sf"/>
</dbReference>
<keyword evidence="7" id="KW-0175">Coiled coil</keyword>
<feature type="transmembrane region" description="Helical" evidence="8">
    <location>
        <begin position="35"/>
        <end position="56"/>
    </location>
</feature>
<keyword evidence="8" id="KW-0472">Membrane</keyword>
<sequence>MKHFEIYRKLILIIGTATAVVSVGVFFFMEDILFRTLFISFAFVFLCGLLFLLDFLHNRYNDNLLEEITLLIEALVEQQERTVFSEAEDTLTARLQHQLLKLRNILKAQNQMLTQEKEQIKTLISDISHQIKTPVAAANTFAQLLGDTGLSDEERSEYIATLQMSLEKLTFLTNSLIKMSRLESGIIRLKPEQSSLNDIVMQAVKTVYAKARDKNITITFDCGQTFEALLDFNWTAEAVTNVLDNAVKYTPSGGVVDLKITEYPSYLRLDVSDNGIGIPEEEQAKIFGRFYRGKQSAGVDGVGIGLYLTRDIVNKQNGYIKVASDEKGTTFSLFLKKFREQ</sequence>
<dbReference type="InterPro" id="IPR004358">
    <property type="entry name" value="Sig_transdc_His_kin-like_C"/>
</dbReference>
<evidence type="ECO:0000256" key="1">
    <source>
        <dbReference type="ARBA" id="ARBA00000085"/>
    </source>
</evidence>
<evidence type="ECO:0000256" key="3">
    <source>
        <dbReference type="ARBA" id="ARBA00022553"/>
    </source>
</evidence>
<dbReference type="InterPro" id="IPR036890">
    <property type="entry name" value="HATPase_C_sf"/>
</dbReference>
<dbReference type="EC" id="2.7.13.3" evidence="2"/>
<proteinExistence type="predicted"/>
<dbReference type="SUPFAM" id="SSF55874">
    <property type="entry name" value="ATPase domain of HSP90 chaperone/DNA topoisomerase II/histidine kinase"/>
    <property type="match status" value="1"/>
</dbReference>
<comment type="catalytic activity">
    <reaction evidence="1">
        <text>ATP + protein L-histidine = ADP + protein N-phospho-L-histidine.</text>
        <dbReference type="EC" id="2.7.13.3"/>
    </reaction>
</comment>
<keyword evidence="5 10" id="KW-0418">Kinase</keyword>
<keyword evidence="6" id="KW-0902">Two-component regulatory system</keyword>
<dbReference type="GO" id="GO:0000155">
    <property type="term" value="F:phosphorelay sensor kinase activity"/>
    <property type="evidence" value="ECO:0007669"/>
    <property type="project" value="InterPro"/>
</dbReference>
<evidence type="ECO:0000256" key="8">
    <source>
        <dbReference type="SAM" id="Phobius"/>
    </source>
</evidence>
<dbReference type="InterPro" id="IPR003661">
    <property type="entry name" value="HisK_dim/P_dom"/>
</dbReference>
<feature type="domain" description="Histidine kinase" evidence="9">
    <location>
        <begin position="126"/>
        <end position="339"/>
    </location>
</feature>
<dbReference type="EMBL" id="QRTJ01000014">
    <property type="protein sequence ID" value="RGQ67637.1"/>
    <property type="molecule type" value="Genomic_DNA"/>
</dbReference>
<feature type="transmembrane region" description="Helical" evidence="8">
    <location>
        <begin position="12"/>
        <end position="29"/>
    </location>
</feature>
<dbReference type="Pfam" id="PF00512">
    <property type="entry name" value="HisKA"/>
    <property type="match status" value="1"/>
</dbReference>
<dbReference type="InterPro" id="IPR003594">
    <property type="entry name" value="HATPase_dom"/>
</dbReference>
<keyword evidence="8" id="KW-1133">Transmembrane helix</keyword>
<dbReference type="AlphaFoldDB" id="A0A412C3B8"/>
<evidence type="ECO:0000313" key="11">
    <source>
        <dbReference type="Proteomes" id="UP000286137"/>
    </source>
</evidence>
<evidence type="ECO:0000256" key="7">
    <source>
        <dbReference type="SAM" id="Coils"/>
    </source>
</evidence>
<dbReference type="Gene3D" id="1.10.287.130">
    <property type="match status" value="1"/>
</dbReference>
<dbReference type="SUPFAM" id="SSF47384">
    <property type="entry name" value="Homodimeric domain of signal transducing histidine kinase"/>
    <property type="match status" value="1"/>
</dbReference>
<dbReference type="InterPro" id="IPR050736">
    <property type="entry name" value="Sensor_HK_Regulatory"/>
</dbReference>
<evidence type="ECO:0000256" key="2">
    <source>
        <dbReference type="ARBA" id="ARBA00012438"/>
    </source>
</evidence>
<dbReference type="SMART" id="SM00387">
    <property type="entry name" value="HATPase_c"/>
    <property type="match status" value="1"/>
</dbReference>
<dbReference type="SMART" id="SM00388">
    <property type="entry name" value="HisKA"/>
    <property type="match status" value="1"/>
</dbReference>
<keyword evidence="3" id="KW-0597">Phosphoprotein</keyword>
<dbReference type="Proteomes" id="UP000286137">
    <property type="component" value="Unassembled WGS sequence"/>
</dbReference>
<dbReference type="InterPro" id="IPR005467">
    <property type="entry name" value="His_kinase_dom"/>
</dbReference>
<keyword evidence="8" id="KW-0812">Transmembrane</keyword>
<comment type="caution">
    <text evidence="10">The sequence shown here is derived from an EMBL/GenBank/DDBJ whole genome shotgun (WGS) entry which is preliminary data.</text>
</comment>
<evidence type="ECO:0000256" key="5">
    <source>
        <dbReference type="ARBA" id="ARBA00022777"/>
    </source>
</evidence>
<evidence type="ECO:0000259" key="9">
    <source>
        <dbReference type="PROSITE" id="PS50109"/>
    </source>
</evidence>
<reference evidence="10 11" key="1">
    <citation type="submission" date="2018-08" db="EMBL/GenBank/DDBJ databases">
        <title>A genome reference for cultivated species of the human gut microbiota.</title>
        <authorList>
            <person name="Zou Y."/>
            <person name="Xue W."/>
            <person name="Luo G."/>
        </authorList>
    </citation>
    <scope>NUCLEOTIDE SEQUENCE [LARGE SCALE GENOMIC DNA]</scope>
    <source>
        <strain evidence="10 11">AF27-4BH</strain>
    </source>
</reference>
<gene>
    <name evidence="10" type="ORF">DWY88_08565</name>
</gene>
<protein>
    <recommendedName>
        <fullName evidence="2">histidine kinase</fullName>
        <ecNumber evidence="2">2.7.13.3</ecNumber>
    </recommendedName>
</protein>
<dbReference type="PROSITE" id="PS50109">
    <property type="entry name" value="HIS_KIN"/>
    <property type="match status" value="1"/>
</dbReference>
<dbReference type="PANTHER" id="PTHR43711:SF26">
    <property type="entry name" value="SENSOR HISTIDINE KINASE RCSC"/>
    <property type="match status" value="1"/>
</dbReference>
<evidence type="ECO:0000256" key="4">
    <source>
        <dbReference type="ARBA" id="ARBA00022679"/>
    </source>
</evidence>
<dbReference type="CDD" id="cd00082">
    <property type="entry name" value="HisKA"/>
    <property type="match status" value="1"/>
</dbReference>
<feature type="coiled-coil region" evidence="7">
    <location>
        <begin position="61"/>
        <end position="126"/>
    </location>
</feature>
<accession>A0A412C3B8</accession>
<dbReference type="PANTHER" id="PTHR43711">
    <property type="entry name" value="TWO-COMPONENT HISTIDINE KINASE"/>
    <property type="match status" value="1"/>
</dbReference>
<dbReference type="PRINTS" id="PR00344">
    <property type="entry name" value="BCTRLSENSOR"/>
</dbReference>
<dbReference type="Pfam" id="PF02518">
    <property type="entry name" value="HATPase_c"/>
    <property type="match status" value="1"/>
</dbReference>
<dbReference type="CDD" id="cd00075">
    <property type="entry name" value="HATPase"/>
    <property type="match status" value="1"/>
</dbReference>
<dbReference type="RefSeq" id="WP_101874531.1">
    <property type="nucleotide sequence ID" value="NZ_NIHV01000003.1"/>
</dbReference>
<organism evidence="10 11">
    <name type="scientific">Mediterraneibacter gnavus</name>
    <name type="common">Ruminococcus gnavus</name>
    <dbReference type="NCBI Taxonomy" id="33038"/>
    <lineage>
        <taxon>Bacteria</taxon>
        <taxon>Bacillati</taxon>
        <taxon>Bacillota</taxon>
        <taxon>Clostridia</taxon>
        <taxon>Lachnospirales</taxon>
        <taxon>Lachnospiraceae</taxon>
        <taxon>Mediterraneibacter</taxon>
    </lineage>
</organism>
<name>A0A412C3B8_MEDGN</name>
<evidence type="ECO:0000313" key="10">
    <source>
        <dbReference type="EMBL" id="RGQ67637.1"/>
    </source>
</evidence>